<evidence type="ECO:0000313" key="2">
    <source>
        <dbReference type="Proteomes" id="UP001314229"/>
    </source>
</evidence>
<proteinExistence type="predicted"/>
<keyword evidence="2" id="KW-1185">Reference proteome</keyword>
<sequence>MSHIHSLQTQVFLKRETSSEYSREYSERTLSTDHDFYFKKSMEQHSDFPGLPELRRSNLPPFPTAIEQHSDFRGLPELRRSNLPPFPTALHPVCMKSDRPKENLGLYFSGRNSPTDPLNFKKDIETDTDSLQSSDRGVSVDSCGSSGLELNKKSWDDGINFKQTRPDFNKDFETAALSVHSSFNRWIDF</sequence>
<organism evidence="1 2">
    <name type="scientific">Scomber scombrus</name>
    <name type="common">Atlantic mackerel</name>
    <name type="synonym">Scomber vernalis</name>
    <dbReference type="NCBI Taxonomy" id="13677"/>
    <lineage>
        <taxon>Eukaryota</taxon>
        <taxon>Metazoa</taxon>
        <taxon>Chordata</taxon>
        <taxon>Craniata</taxon>
        <taxon>Vertebrata</taxon>
        <taxon>Euteleostomi</taxon>
        <taxon>Actinopterygii</taxon>
        <taxon>Neopterygii</taxon>
        <taxon>Teleostei</taxon>
        <taxon>Neoteleostei</taxon>
        <taxon>Acanthomorphata</taxon>
        <taxon>Pelagiaria</taxon>
        <taxon>Scombriformes</taxon>
        <taxon>Scombridae</taxon>
        <taxon>Scomber</taxon>
    </lineage>
</organism>
<dbReference type="Proteomes" id="UP001314229">
    <property type="component" value="Unassembled WGS sequence"/>
</dbReference>
<name>A0AAV1PWZ8_SCOSC</name>
<gene>
    <name evidence="1" type="ORF">FSCOSCO3_A023737</name>
</gene>
<evidence type="ECO:0000313" key="1">
    <source>
        <dbReference type="EMBL" id="CAK6975374.1"/>
    </source>
</evidence>
<comment type="caution">
    <text evidence="1">The sequence shown here is derived from an EMBL/GenBank/DDBJ whole genome shotgun (WGS) entry which is preliminary data.</text>
</comment>
<dbReference type="AlphaFoldDB" id="A0AAV1PWZ8"/>
<accession>A0AAV1PWZ8</accession>
<protein>
    <submittedName>
        <fullName evidence="1">Uncharacterized protein</fullName>
    </submittedName>
</protein>
<reference evidence="1 2" key="1">
    <citation type="submission" date="2024-01" db="EMBL/GenBank/DDBJ databases">
        <authorList>
            <person name="Alioto T."/>
            <person name="Alioto T."/>
            <person name="Gomez Garrido J."/>
        </authorList>
    </citation>
    <scope>NUCLEOTIDE SEQUENCE [LARGE SCALE GENOMIC DNA]</scope>
</reference>
<dbReference type="EMBL" id="CAWUFR010000296">
    <property type="protein sequence ID" value="CAK6975374.1"/>
    <property type="molecule type" value="Genomic_DNA"/>
</dbReference>